<dbReference type="GO" id="GO:0047661">
    <property type="term" value="F:amino-acid racemase activity"/>
    <property type="evidence" value="ECO:0007669"/>
    <property type="project" value="InterPro"/>
</dbReference>
<proteinExistence type="predicted"/>
<dbReference type="SUPFAM" id="SSF53681">
    <property type="entry name" value="Aspartate/glutamate racemase"/>
    <property type="match status" value="2"/>
</dbReference>
<dbReference type="Pfam" id="PF01177">
    <property type="entry name" value="Asp_Glu_race"/>
    <property type="match status" value="1"/>
</dbReference>
<evidence type="ECO:0000313" key="1">
    <source>
        <dbReference type="EMBL" id="MBD2776535.1"/>
    </source>
</evidence>
<dbReference type="InterPro" id="IPR015942">
    <property type="entry name" value="Asp/Glu/hydantoin_racemase"/>
</dbReference>
<accession>A0A8J7CGL7</accession>
<dbReference type="Gene3D" id="3.40.50.1860">
    <property type="match status" value="2"/>
</dbReference>
<dbReference type="InterPro" id="IPR001920">
    <property type="entry name" value="Asp/Glu_race"/>
</dbReference>
<dbReference type="EMBL" id="JACXAE010000097">
    <property type="protein sequence ID" value="MBD2776535.1"/>
    <property type="molecule type" value="Genomic_DNA"/>
</dbReference>
<dbReference type="RefSeq" id="WP_190835609.1">
    <property type="nucleotide sequence ID" value="NZ_CAWPPI010000097.1"/>
</dbReference>
<comment type="caution">
    <text evidence="1">The sequence shown here is derived from an EMBL/GenBank/DDBJ whole genome shotgun (WGS) entry which is preliminary data.</text>
</comment>
<evidence type="ECO:0000313" key="2">
    <source>
        <dbReference type="Proteomes" id="UP000629098"/>
    </source>
</evidence>
<name>A0A8J7CGL7_9CYAN</name>
<protein>
    <submittedName>
        <fullName evidence="1">Aspartate/glutamate racemase family protein</fullName>
    </submittedName>
</protein>
<dbReference type="Proteomes" id="UP000629098">
    <property type="component" value="Unassembled WGS sequence"/>
</dbReference>
<dbReference type="AlphaFoldDB" id="A0A8J7CGL7"/>
<gene>
    <name evidence="1" type="ORF">ICL16_31895</name>
</gene>
<organism evidence="1 2">
    <name type="scientific">Iningainema tapete BLCC-T55</name>
    <dbReference type="NCBI Taxonomy" id="2748662"/>
    <lineage>
        <taxon>Bacteria</taxon>
        <taxon>Bacillati</taxon>
        <taxon>Cyanobacteriota</taxon>
        <taxon>Cyanophyceae</taxon>
        <taxon>Nostocales</taxon>
        <taxon>Scytonemataceae</taxon>
        <taxon>Iningainema tapete</taxon>
    </lineage>
</organism>
<sequence length="265" mass="29878">MNKKQPILGVLGGMGPVVTVEFLKTIYEYNQYIDNEQEAPNVIVFSLPSAPDRTTSVHSGNEREFIDFVQIHLEKLNQLVDRIVIGCCTAHYALAHLPEHQTNKVISLIKIADRQLQEHDEPALLLAGTGTYKKKLFARGCTAANRIISPDEKDHRLIHEIIFQVLKRGQNPLTILEDVQKLLNKYKTRSFISGCTEFHILAKYLKLNGIDSIQAIDPLTTIAENLSQLLEPATSNSNVLTERMKLSQQFHSSTLESKTSLYQTN</sequence>
<reference evidence="1" key="1">
    <citation type="submission" date="2020-09" db="EMBL/GenBank/DDBJ databases">
        <title>Iningainema tapete sp. nov. (Scytonemataceae, Cyanobacteria) from greenhouses in central Florida (USA) produces two types of nodularin with biosynthetic potential for microcystin-LR and anabaenopeptins.</title>
        <authorList>
            <person name="Berthold D.E."/>
            <person name="Lefler F.W."/>
            <person name="Huang I.-S."/>
            <person name="Abdulla H."/>
            <person name="Zimba P.V."/>
            <person name="Laughinghouse H.D. IV."/>
        </authorList>
    </citation>
    <scope>NUCLEOTIDE SEQUENCE</scope>
    <source>
        <strain evidence="1">BLCCT55</strain>
    </source>
</reference>
<keyword evidence="2" id="KW-1185">Reference proteome</keyword>